<dbReference type="EMBL" id="GL883197">
    <property type="protein sequence ID" value="EGF97839.1"/>
    <property type="molecule type" value="Genomic_DNA"/>
</dbReference>
<dbReference type="RefSeq" id="XP_007418906.1">
    <property type="nucleotide sequence ID" value="XM_007418844.1"/>
</dbReference>
<dbReference type="GO" id="GO:0005096">
    <property type="term" value="F:GTPase activator activity"/>
    <property type="evidence" value="ECO:0007669"/>
    <property type="project" value="UniProtKB-KW"/>
</dbReference>
<gene>
    <name evidence="5" type="ORF">MELLADRAFT_114045</name>
</gene>
<organism evidence="6">
    <name type="scientific">Melampsora larici-populina (strain 98AG31 / pathotype 3-4-7)</name>
    <name type="common">Poplar leaf rust fungus</name>
    <dbReference type="NCBI Taxonomy" id="747676"/>
    <lineage>
        <taxon>Eukaryota</taxon>
        <taxon>Fungi</taxon>
        <taxon>Dikarya</taxon>
        <taxon>Basidiomycota</taxon>
        <taxon>Pucciniomycotina</taxon>
        <taxon>Pucciniomycetes</taxon>
        <taxon>Pucciniales</taxon>
        <taxon>Melampsoraceae</taxon>
        <taxon>Melampsora</taxon>
    </lineage>
</organism>
<keyword evidence="1" id="KW-0343">GTPase activation</keyword>
<feature type="compositionally biased region" description="Polar residues" evidence="4">
    <location>
        <begin position="34"/>
        <end position="43"/>
    </location>
</feature>
<dbReference type="Proteomes" id="UP000001072">
    <property type="component" value="Unassembled WGS sequence"/>
</dbReference>
<dbReference type="InterPro" id="IPR032675">
    <property type="entry name" value="LRR_dom_sf"/>
</dbReference>
<dbReference type="PANTHER" id="PTHR24113:SF12">
    <property type="entry name" value="RAN GTPASE-ACTIVATING PROTEIN 1"/>
    <property type="match status" value="1"/>
</dbReference>
<dbReference type="InterPro" id="IPR027038">
    <property type="entry name" value="RanGap"/>
</dbReference>
<dbReference type="Gene3D" id="3.80.10.10">
    <property type="entry name" value="Ribonuclease Inhibitor"/>
    <property type="match status" value="4"/>
</dbReference>
<feature type="region of interest" description="Disordered" evidence="4">
    <location>
        <begin position="471"/>
        <end position="516"/>
    </location>
</feature>
<feature type="compositionally biased region" description="Polar residues" evidence="4">
    <location>
        <begin position="473"/>
        <end position="484"/>
    </location>
</feature>
<feature type="compositionally biased region" description="Polar residues" evidence="4">
    <location>
        <begin position="1"/>
        <end position="18"/>
    </location>
</feature>
<dbReference type="SMART" id="SM00368">
    <property type="entry name" value="LRR_RI"/>
    <property type="match status" value="8"/>
</dbReference>
<keyword evidence="2" id="KW-0433">Leucine-rich repeat</keyword>
<feature type="compositionally biased region" description="Polar residues" evidence="4">
    <location>
        <begin position="959"/>
        <end position="972"/>
    </location>
</feature>
<feature type="compositionally biased region" description="Basic residues" evidence="4">
    <location>
        <begin position="51"/>
        <end position="63"/>
    </location>
</feature>
<evidence type="ECO:0000256" key="4">
    <source>
        <dbReference type="SAM" id="MobiDB-lite"/>
    </source>
</evidence>
<dbReference type="GO" id="GO:0031267">
    <property type="term" value="F:small GTPase binding"/>
    <property type="evidence" value="ECO:0007669"/>
    <property type="project" value="TreeGrafter"/>
</dbReference>
<feature type="region of interest" description="Disordered" evidence="4">
    <location>
        <begin position="147"/>
        <end position="186"/>
    </location>
</feature>
<feature type="compositionally biased region" description="Basic and acidic residues" evidence="4">
    <location>
        <begin position="1179"/>
        <end position="1188"/>
    </location>
</feature>
<evidence type="ECO:0000313" key="6">
    <source>
        <dbReference type="Proteomes" id="UP000001072"/>
    </source>
</evidence>
<dbReference type="KEGG" id="mlr:MELLADRAFT_114045"/>
<dbReference type="GO" id="GO:0048471">
    <property type="term" value="C:perinuclear region of cytoplasm"/>
    <property type="evidence" value="ECO:0007669"/>
    <property type="project" value="TreeGrafter"/>
</dbReference>
<feature type="region of interest" description="Disordered" evidence="4">
    <location>
        <begin position="1089"/>
        <end position="1207"/>
    </location>
</feature>
<dbReference type="eggNOG" id="KOG1908">
    <property type="taxonomic scope" value="Eukaryota"/>
</dbReference>
<evidence type="ECO:0008006" key="7">
    <source>
        <dbReference type="Google" id="ProtNLM"/>
    </source>
</evidence>
<feature type="compositionally biased region" description="Polar residues" evidence="4">
    <location>
        <begin position="496"/>
        <end position="516"/>
    </location>
</feature>
<dbReference type="PROSITE" id="PS51450">
    <property type="entry name" value="LRR"/>
    <property type="match status" value="1"/>
</dbReference>
<dbReference type="HOGENOM" id="CLU_282297_0_0_1"/>
<evidence type="ECO:0000256" key="1">
    <source>
        <dbReference type="ARBA" id="ARBA00022468"/>
    </source>
</evidence>
<feature type="region of interest" description="Disordered" evidence="4">
    <location>
        <begin position="957"/>
        <end position="985"/>
    </location>
</feature>
<dbReference type="GeneID" id="18925189"/>
<feature type="compositionally biased region" description="Low complexity" evidence="4">
    <location>
        <begin position="1135"/>
        <end position="1145"/>
    </location>
</feature>
<evidence type="ECO:0000256" key="3">
    <source>
        <dbReference type="ARBA" id="ARBA00022737"/>
    </source>
</evidence>
<protein>
    <recommendedName>
        <fullName evidence="7">RNI-like protein</fullName>
    </recommendedName>
</protein>
<dbReference type="OrthoDB" id="120976at2759"/>
<evidence type="ECO:0000256" key="2">
    <source>
        <dbReference type="ARBA" id="ARBA00022614"/>
    </source>
</evidence>
<feature type="compositionally biased region" description="Polar residues" evidence="4">
    <location>
        <begin position="147"/>
        <end position="166"/>
    </location>
</feature>
<dbReference type="GO" id="GO:0006913">
    <property type="term" value="P:nucleocytoplasmic transport"/>
    <property type="evidence" value="ECO:0007669"/>
    <property type="project" value="TreeGrafter"/>
</dbReference>
<accession>F4SBZ0</accession>
<dbReference type="GO" id="GO:0005634">
    <property type="term" value="C:nucleus"/>
    <property type="evidence" value="ECO:0007669"/>
    <property type="project" value="TreeGrafter"/>
</dbReference>
<dbReference type="InterPro" id="IPR001611">
    <property type="entry name" value="Leu-rich_rpt"/>
</dbReference>
<dbReference type="VEuPathDB" id="FungiDB:MELLADRAFT_114045"/>
<feature type="region of interest" description="Disordered" evidence="4">
    <location>
        <begin position="1253"/>
        <end position="1282"/>
    </location>
</feature>
<feature type="region of interest" description="Disordered" evidence="4">
    <location>
        <begin position="289"/>
        <end position="312"/>
    </location>
</feature>
<feature type="region of interest" description="Disordered" evidence="4">
    <location>
        <begin position="1"/>
        <end position="74"/>
    </location>
</feature>
<dbReference type="SUPFAM" id="SSF52047">
    <property type="entry name" value="RNI-like"/>
    <property type="match status" value="1"/>
</dbReference>
<reference evidence="6" key="1">
    <citation type="journal article" date="2011" name="Proc. Natl. Acad. Sci. U.S.A.">
        <title>Obligate biotrophy features unraveled by the genomic analysis of rust fungi.</title>
        <authorList>
            <person name="Duplessis S."/>
            <person name="Cuomo C.A."/>
            <person name="Lin Y.-C."/>
            <person name="Aerts A."/>
            <person name="Tisserant E."/>
            <person name="Veneault-Fourrey C."/>
            <person name="Joly D.L."/>
            <person name="Hacquard S."/>
            <person name="Amselem J."/>
            <person name="Cantarel B.L."/>
            <person name="Chiu R."/>
            <person name="Coutinho P.M."/>
            <person name="Feau N."/>
            <person name="Field M."/>
            <person name="Frey P."/>
            <person name="Gelhaye E."/>
            <person name="Goldberg J."/>
            <person name="Grabherr M.G."/>
            <person name="Kodira C.D."/>
            <person name="Kohler A."/>
            <person name="Kuees U."/>
            <person name="Lindquist E.A."/>
            <person name="Lucas S.M."/>
            <person name="Mago R."/>
            <person name="Mauceli E."/>
            <person name="Morin E."/>
            <person name="Murat C."/>
            <person name="Pangilinan J.L."/>
            <person name="Park R."/>
            <person name="Pearson M."/>
            <person name="Quesneville H."/>
            <person name="Rouhier N."/>
            <person name="Sakthikumar S."/>
            <person name="Salamov A.A."/>
            <person name="Schmutz J."/>
            <person name="Selles B."/>
            <person name="Shapiro H."/>
            <person name="Tanguay P."/>
            <person name="Tuskan G.A."/>
            <person name="Henrissat B."/>
            <person name="Van de Peer Y."/>
            <person name="Rouze P."/>
            <person name="Ellis J.G."/>
            <person name="Dodds P.N."/>
            <person name="Schein J.E."/>
            <person name="Zhong S."/>
            <person name="Hamelin R.C."/>
            <person name="Grigoriev I.V."/>
            <person name="Szabo L.J."/>
            <person name="Martin F."/>
        </authorList>
    </citation>
    <scope>NUCLEOTIDE SEQUENCE [LARGE SCALE GENOMIC DNA]</scope>
    <source>
        <strain evidence="6">98AG31 / pathotype 3-4-7</strain>
    </source>
</reference>
<dbReference type="GO" id="GO:0005829">
    <property type="term" value="C:cytosol"/>
    <property type="evidence" value="ECO:0007669"/>
    <property type="project" value="TreeGrafter"/>
</dbReference>
<name>F4SBZ0_MELLP</name>
<keyword evidence="6" id="KW-1185">Reference proteome</keyword>
<sequence length="1282" mass="139651">MTSSVDQPNIPATSQHLSGFSPPAIESHLHLHETVTSSLDSVTNPPPRPRTPPHRQVPPRKPVKGILKPPRPPQAKFNFKRDILNPFSTRLGYATVEESPLNAVVGTGTGAVGQGVQAAAGWVGSAFKRLGAVAAAEKAKLDDALQSQTLLPQPRQSSTSKPSDTNVHNEHKSIPPVDPSQDRQSSISVESIDNLQPSITCLTPATLPLATTSVESSSVTNSSQTFAVSVVPPVPNPQAVLSVSTLKKVHFTMSDLKIIYPISNSQPPSFDQLNKLRINEARRLLISNRLSQPDRLPDQPPSGPSSHLPSIDLKNGWNASSLESLYDECCRTREEGWGIVKLREIIKQAAPSPPKSIDLTGIQLNGCGSVELLGDLISVDFGLNSLTLESCGLEDDTLKPILHALLVSGSLPSLNLANNKKIRAKGWRMVAVFLTKARALRNLDLSDNSFDKRSVEYLAQALAGQIRKDDYYTPQTGTNKPSGMTSTLTTYDPTTSRANHPATQMNPESENSQRCTTDQDSHRTAFLTQTVPSLADEEQPLFRKAPLLRDDSPSPAFQALSAISVVPKAGPSKLVSLRLDRCNLKVPHLDLLSHSVRLSKLKHISLRQNKIGHLGAVALAVMIRDWPVQPNGSSSGTPMSNSENALESLLRQGIHSTEYEAVTPRLAPPFESSNSVTARQTNLLDDHRISLKPAFQQPDSHSSGALSDSSGAAKLGLHQPSSGISSMIQQEVKKANEQRIKLKSKIDSLPKMGHLLTLDVKSNELKSADVFYLAQVLKKNRTLKVLNLADNKIDSIGLVHLSDALRFNTCLETLDLSKNPCCAGGLEGMLALRTTCTVNTTLKRLFLSETELSSEGAIALAEFLPEMQSLIHLDLTENYSIDIAGVMALAVSVKMNTNLRCLDINIPPNDPDFARLSQEILQSCVRNTELAQRQALERGQMTSISQPMLKSTVVRELTTRQQHPSSESTSAIQPAAVKSGREQRKSEPLPSLEHILISAEATCVVLSDLIREDERRKLNIQQERRAAVVECTDLVRELLDQAKASRLQLQEAVTALNSEELKSRATTIELQLSKTLRYADSIYQGEPAVRAHGHSSSPNKTHDALPTGMTSEIITSNSPTDNASTSEHKPHEVSISEPGPSRSSSTDATHGLHLDLTGLSNPLPIHESEENIDDDTVDDDKPGNHEQSEDTYINRAPRSPVESHSRSLTLEEGEVFRKGTVLRTADVDDEETQELPGEILKENILVRVVERSPRAIPAPSNPDLPDMVADPQEPLDDECKDP</sequence>
<proteinExistence type="predicted"/>
<dbReference type="PANTHER" id="PTHR24113">
    <property type="entry name" value="RAN GTPASE-ACTIVATING PROTEIN 1"/>
    <property type="match status" value="1"/>
</dbReference>
<keyword evidence="3" id="KW-0677">Repeat</keyword>
<evidence type="ECO:0000313" key="5">
    <source>
        <dbReference type="EMBL" id="EGF97839.1"/>
    </source>
</evidence>
<dbReference type="InParanoid" id="F4SBZ0"/>
<feature type="compositionally biased region" description="Low complexity" evidence="4">
    <location>
        <begin position="485"/>
        <end position="495"/>
    </location>
</feature>
<feature type="compositionally biased region" description="Polar residues" evidence="4">
    <location>
        <begin position="1108"/>
        <end position="1125"/>
    </location>
</feature>
<dbReference type="Pfam" id="PF13516">
    <property type="entry name" value="LRR_6"/>
    <property type="match status" value="3"/>
</dbReference>
<feature type="compositionally biased region" description="Acidic residues" evidence="4">
    <location>
        <begin position="1273"/>
        <end position="1282"/>
    </location>
</feature>